<proteinExistence type="inferred from homology"/>
<keyword evidence="5" id="KW-0653">Protein transport</keyword>
<dbReference type="Pfam" id="PF10568">
    <property type="entry name" value="Tom37"/>
    <property type="match status" value="1"/>
</dbReference>
<evidence type="ECO:0000259" key="10">
    <source>
        <dbReference type="Pfam" id="PF17171"/>
    </source>
</evidence>
<keyword evidence="12" id="KW-1185">Reference proteome</keyword>
<evidence type="ECO:0000256" key="3">
    <source>
        <dbReference type="ARBA" id="ARBA00022448"/>
    </source>
</evidence>
<feature type="domain" description="Metaxin glutathione S-transferase" evidence="10">
    <location>
        <begin position="203"/>
        <end position="263"/>
    </location>
</feature>
<evidence type="ECO:0000313" key="11">
    <source>
        <dbReference type="EMBL" id="CAZ83161.1"/>
    </source>
</evidence>
<dbReference type="InterPro" id="IPR036282">
    <property type="entry name" value="Glutathione-S-Trfase_C_sf"/>
</dbReference>
<name>D5GF68_TUBMM</name>
<dbReference type="CDD" id="cd03078">
    <property type="entry name" value="GST_N_Metaxin1_like"/>
    <property type="match status" value="1"/>
</dbReference>
<comment type="similarity">
    <text evidence="2">Belongs to the metaxin family.</text>
</comment>
<dbReference type="InterPro" id="IPR033468">
    <property type="entry name" value="Metaxin_GST"/>
</dbReference>
<reference evidence="11 12" key="1">
    <citation type="journal article" date="2010" name="Nature">
        <title>Perigord black truffle genome uncovers evolutionary origins and mechanisms of symbiosis.</title>
        <authorList>
            <person name="Martin F."/>
            <person name="Kohler A."/>
            <person name="Murat C."/>
            <person name="Balestrini R."/>
            <person name="Coutinho P.M."/>
            <person name="Jaillon O."/>
            <person name="Montanini B."/>
            <person name="Morin E."/>
            <person name="Noel B."/>
            <person name="Percudani R."/>
            <person name="Porcel B."/>
            <person name="Rubini A."/>
            <person name="Amicucci A."/>
            <person name="Amselem J."/>
            <person name="Anthouard V."/>
            <person name="Arcioni S."/>
            <person name="Artiguenave F."/>
            <person name="Aury J.M."/>
            <person name="Ballario P."/>
            <person name="Bolchi A."/>
            <person name="Brenna A."/>
            <person name="Brun A."/>
            <person name="Buee M."/>
            <person name="Cantarel B."/>
            <person name="Chevalier G."/>
            <person name="Couloux A."/>
            <person name="Da Silva C."/>
            <person name="Denoeud F."/>
            <person name="Duplessis S."/>
            <person name="Ghignone S."/>
            <person name="Hilselberger B."/>
            <person name="Iotti M."/>
            <person name="Marcais B."/>
            <person name="Mello A."/>
            <person name="Miranda M."/>
            <person name="Pacioni G."/>
            <person name="Quesneville H."/>
            <person name="Riccioni C."/>
            <person name="Ruotolo R."/>
            <person name="Splivallo R."/>
            <person name="Stocchi V."/>
            <person name="Tisserant E."/>
            <person name="Viscomi A.R."/>
            <person name="Zambonelli A."/>
            <person name="Zampieri E."/>
            <person name="Henrissat B."/>
            <person name="Lebrun M.H."/>
            <person name="Paolocci F."/>
            <person name="Bonfante P."/>
            <person name="Ottonello S."/>
            <person name="Wincker P."/>
        </authorList>
    </citation>
    <scope>NUCLEOTIDE SEQUENCE [LARGE SCALE GENOMIC DNA]</scope>
    <source>
        <strain evidence="11 12">Mel28</strain>
    </source>
</reference>
<dbReference type="EMBL" id="FN430208">
    <property type="protein sequence ID" value="CAZ83161.1"/>
    <property type="molecule type" value="Genomic_DNA"/>
</dbReference>
<dbReference type="PANTHER" id="PTHR12289">
    <property type="entry name" value="METAXIN RELATED"/>
    <property type="match status" value="1"/>
</dbReference>
<dbReference type="GO" id="GO:0001401">
    <property type="term" value="C:SAM complex"/>
    <property type="evidence" value="ECO:0007669"/>
    <property type="project" value="InterPro"/>
</dbReference>
<evidence type="ECO:0000256" key="8">
    <source>
        <dbReference type="SAM" id="MobiDB-lite"/>
    </source>
</evidence>
<protein>
    <submittedName>
        <fullName evidence="11">(Perigord truffle) hypothetical protein</fullName>
    </submittedName>
</protein>
<evidence type="ECO:0000256" key="1">
    <source>
        <dbReference type="ARBA" id="ARBA00004294"/>
    </source>
</evidence>
<accession>D5GF68</accession>
<evidence type="ECO:0000256" key="5">
    <source>
        <dbReference type="ARBA" id="ARBA00022927"/>
    </source>
</evidence>
<feature type="domain" description="Mitochondrial outer membrane transport complex Sam37/metaxin N-terminal" evidence="9">
    <location>
        <begin position="20"/>
        <end position="141"/>
    </location>
</feature>
<sequence>MLELHIWGPSFTLPSISPQSLSTIAYLNLTQPSTSWTLIPSSNPLLSPSRELPALRDGATWASGFRGVVEHLRRKNGSSLDDKLAGAKRAEALAFGTYIESEGGKLLDLSMYLTDENFDVLRGVLAKLLPVPARYYFPGVLRREARRRCDGLISASSSASAVDAATPLPQASAMTAMALPAAKEKISAKAVAEKIKQVAIAANFLRTMQSLLGGRTYFFGDKPSSLDCLAAGYLSLALYAELPNGWLREEMLARHHGLCKYVDGVRGQMLGDGVDVAAVISGQAAMATPSGKIAGGGLPWGVVERQDVPWVAGFFLNRAMEIVGITPTERYGGGENEEERTEEKEGRRKGTKSLQRWATAKNVAVIAGCISTLIGYCVWSGLITMEFSGRAKDGAVGGVGGNEGEDNDDDGKDAENEMELLEGFGSAEAILGLGGRGTFSPKEEDEIDEVIDAEFCRGVNEEEGRGGIRPEK</sequence>
<dbReference type="RefSeq" id="XP_002838970.1">
    <property type="nucleotide sequence ID" value="XM_002838924.1"/>
</dbReference>
<keyword evidence="3" id="KW-0813">Transport</keyword>
<dbReference type="InParanoid" id="D5GF68"/>
<gene>
    <name evidence="11" type="ORF">GSTUM_00006748001</name>
</gene>
<evidence type="ECO:0000259" key="9">
    <source>
        <dbReference type="Pfam" id="PF10568"/>
    </source>
</evidence>
<keyword evidence="6" id="KW-0496">Mitochondrion</keyword>
<dbReference type="Pfam" id="PF17171">
    <property type="entry name" value="GST_C_6"/>
    <property type="match status" value="1"/>
</dbReference>
<organism evidence="11 12">
    <name type="scientific">Tuber melanosporum (strain Mel28)</name>
    <name type="common">Perigord black truffle</name>
    <dbReference type="NCBI Taxonomy" id="656061"/>
    <lineage>
        <taxon>Eukaryota</taxon>
        <taxon>Fungi</taxon>
        <taxon>Dikarya</taxon>
        <taxon>Ascomycota</taxon>
        <taxon>Pezizomycotina</taxon>
        <taxon>Pezizomycetes</taxon>
        <taxon>Pezizales</taxon>
        <taxon>Tuberaceae</taxon>
        <taxon>Tuber</taxon>
    </lineage>
</organism>
<dbReference type="SUPFAM" id="SSF47616">
    <property type="entry name" value="GST C-terminal domain-like"/>
    <property type="match status" value="1"/>
</dbReference>
<evidence type="ECO:0000256" key="2">
    <source>
        <dbReference type="ARBA" id="ARBA00009170"/>
    </source>
</evidence>
<dbReference type="Proteomes" id="UP000006911">
    <property type="component" value="Unassembled WGS sequence"/>
</dbReference>
<dbReference type="GO" id="GO:0007005">
    <property type="term" value="P:mitochondrion organization"/>
    <property type="evidence" value="ECO:0007669"/>
    <property type="project" value="TreeGrafter"/>
</dbReference>
<dbReference type="GO" id="GO:0015031">
    <property type="term" value="P:protein transport"/>
    <property type="evidence" value="ECO:0007669"/>
    <property type="project" value="UniProtKB-KW"/>
</dbReference>
<comment type="subcellular location">
    <subcellularLocation>
        <location evidence="1">Mitochondrion outer membrane</location>
    </subcellularLocation>
</comment>
<dbReference type="HOGENOM" id="CLU_032751_0_0_1"/>
<keyword evidence="4" id="KW-1000">Mitochondrion outer membrane</keyword>
<evidence type="ECO:0000256" key="7">
    <source>
        <dbReference type="ARBA" id="ARBA00023136"/>
    </source>
</evidence>
<dbReference type="InterPro" id="IPR019564">
    <property type="entry name" value="Sam37/metaxin_N"/>
</dbReference>
<feature type="region of interest" description="Disordered" evidence="8">
    <location>
        <begin position="329"/>
        <end position="352"/>
    </location>
</feature>
<dbReference type="AlphaFoldDB" id="D5GF68"/>
<dbReference type="KEGG" id="tml:GSTUM_00006748001"/>
<dbReference type="InterPro" id="IPR050931">
    <property type="entry name" value="Mito_Protein_Transport_Metaxin"/>
</dbReference>
<dbReference type="eggNOG" id="KOG3028">
    <property type="taxonomic scope" value="Eukaryota"/>
</dbReference>
<dbReference type="PANTHER" id="PTHR12289:SF41">
    <property type="entry name" value="FAILED AXON CONNECTIONS-RELATED"/>
    <property type="match status" value="1"/>
</dbReference>
<keyword evidence="7" id="KW-0472">Membrane</keyword>
<evidence type="ECO:0000313" key="12">
    <source>
        <dbReference type="Proteomes" id="UP000006911"/>
    </source>
</evidence>
<dbReference type="STRING" id="656061.D5GF68"/>
<dbReference type="GeneID" id="9188022"/>
<evidence type="ECO:0000256" key="6">
    <source>
        <dbReference type="ARBA" id="ARBA00023128"/>
    </source>
</evidence>
<evidence type="ECO:0000256" key="4">
    <source>
        <dbReference type="ARBA" id="ARBA00022787"/>
    </source>
</evidence>